<dbReference type="EMBL" id="CP000655">
    <property type="protein sequence ID" value="ABP33473.1"/>
    <property type="molecule type" value="Genomic_DNA"/>
</dbReference>
<organism evidence="2 3">
    <name type="scientific">Polynucleobacter asymbioticus (strain DSM 18221 / CIP 109841 / QLW-P1DMWA-1)</name>
    <name type="common">Polynucleobacter necessarius subsp. asymbioticus</name>
    <dbReference type="NCBI Taxonomy" id="312153"/>
    <lineage>
        <taxon>Bacteria</taxon>
        <taxon>Pseudomonadati</taxon>
        <taxon>Pseudomonadota</taxon>
        <taxon>Betaproteobacteria</taxon>
        <taxon>Burkholderiales</taxon>
        <taxon>Burkholderiaceae</taxon>
        <taxon>Polynucleobacter</taxon>
    </lineage>
</organism>
<sequence length="255" mass="29332">MAEHLDPYSVVITTFDKRFDAFFVPLLAQIKSQRPNIEVIVTINGPAKSSFDEGYRAHILSYLAQFPQVFPTMFPSFQSLAKMWNRGALNTSHNRALVLNDDLELKTENGVSFFDGLETALASQAGTFKINGSFSHFILDKRELIDVGFFDERLLGLGEEDGDFFWRFYKKYKKEIPSVDIGLIDNVQSDLADDGYTKGIRTASKFNRDFLQTQKYKNTLLGGYRGMFDKKVNQILEDEKQYPYESFYLENKNKL</sequence>
<dbReference type="Gene3D" id="3.90.550.10">
    <property type="entry name" value="Spore Coat Polysaccharide Biosynthesis Protein SpsA, Chain A"/>
    <property type="match status" value="1"/>
</dbReference>
<evidence type="ECO:0000259" key="1">
    <source>
        <dbReference type="Pfam" id="PF10111"/>
    </source>
</evidence>
<dbReference type="InterPro" id="IPR029044">
    <property type="entry name" value="Nucleotide-diphossugar_trans"/>
</dbReference>
<dbReference type="InterPro" id="IPR019290">
    <property type="entry name" value="GlycosylTrfase-like_prok"/>
</dbReference>
<dbReference type="SUPFAM" id="SSF53448">
    <property type="entry name" value="Nucleotide-diphospho-sugar transferases"/>
    <property type="match status" value="1"/>
</dbReference>
<feature type="domain" description="Glycosyltransferase 2-like prokaryotic type" evidence="1">
    <location>
        <begin position="126"/>
        <end position="181"/>
    </location>
</feature>
<dbReference type="eggNOG" id="COG1216">
    <property type="taxonomic scope" value="Bacteria"/>
</dbReference>
<gene>
    <name evidence="2" type="ordered locus">Pnuc_0252</name>
</gene>
<dbReference type="GeneID" id="31480602"/>
<dbReference type="RefSeq" id="WP_011902098.1">
    <property type="nucleotide sequence ID" value="NC_009379.1"/>
</dbReference>
<reference evidence="2 3" key="1">
    <citation type="journal article" date="2012" name="Stand. Genomic Sci.">
        <title>Complete genome sequence of Polynucleobacter necessarius subsp. asymbioticus type strain (QLW-P1DMWA-1(T)).</title>
        <authorList>
            <person name="Meincke L."/>
            <person name="Copeland A."/>
            <person name="Lapidus A."/>
            <person name="Lucas S."/>
            <person name="Berry K.W."/>
            <person name="Del Rio T.G."/>
            <person name="Hammon N."/>
            <person name="Dalin E."/>
            <person name="Tice H."/>
            <person name="Pitluck S."/>
            <person name="Richardson P."/>
            <person name="Bruce D."/>
            <person name="Goodwin L."/>
            <person name="Han C."/>
            <person name="Tapia R."/>
            <person name="Detter J.C."/>
            <person name="Schmutz J."/>
            <person name="Brettin T."/>
            <person name="Larimer F."/>
            <person name="Land M."/>
            <person name="Hauser L."/>
            <person name="Kyrpides N.C."/>
            <person name="Ivanova N."/>
            <person name="Goker M."/>
            <person name="Woyke T."/>
            <person name="Wu Q.L."/>
            <person name="Pockl M."/>
            <person name="Hahn M.W."/>
            <person name="Klenk H.P."/>
        </authorList>
    </citation>
    <scope>NUCLEOTIDE SEQUENCE [LARGE SCALE GENOMIC DNA]</scope>
    <source>
        <strain evidence="3">DSM 18221 / CIP 109841 / QLW-P1DMWA-1</strain>
    </source>
</reference>
<proteinExistence type="predicted"/>
<dbReference type="Proteomes" id="UP000000231">
    <property type="component" value="Chromosome"/>
</dbReference>
<dbReference type="Pfam" id="PF10111">
    <property type="entry name" value="Glyco_tranf_2_2"/>
    <property type="match status" value="1"/>
</dbReference>
<dbReference type="KEGG" id="pnu:Pnuc_0252"/>
<protein>
    <recommendedName>
        <fullName evidence="1">Glycosyltransferase 2-like prokaryotic type domain-containing protein</fullName>
    </recommendedName>
</protein>
<keyword evidence="3" id="KW-1185">Reference proteome</keyword>
<name>A4SVF9_POLAQ</name>
<accession>A4SVF9</accession>
<evidence type="ECO:0000313" key="3">
    <source>
        <dbReference type="Proteomes" id="UP000000231"/>
    </source>
</evidence>
<dbReference type="AlphaFoldDB" id="A4SVF9"/>
<dbReference type="HOGENOM" id="CLU_1089307_0_0_4"/>
<evidence type="ECO:0000313" key="2">
    <source>
        <dbReference type="EMBL" id="ABP33473.1"/>
    </source>
</evidence>